<evidence type="ECO:0000256" key="3">
    <source>
        <dbReference type="ARBA" id="ARBA00022490"/>
    </source>
</evidence>
<dbReference type="GO" id="GO:0098793">
    <property type="term" value="C:presynapse"/>
    <property type="evidence" value="ECO:0007669"/>
    <property type="project" value="GOC"/>
</dbReference>
<dbReference type="GO" id="GO:0016185">
    <property type="term" value="P:synaptic vesicle budding from presynaptic endocytic zone membrane"/>
    <property type="evidence" value="ECO:0007669"/>
    <property type="project" value="TreeGrafter"/>
</dbReference>
<dbReference type="PROSITE" id="PS51388">
    <property type="entry name" value="GED"/>
    <property type="match status" value="1"/>
</dbReference>
<keyword evidence="9" id="KW-0505">Motor protein</keyword>
<reference evidence="15" key="3">
    <citation type="submission" date="2025-08" db="UniProtKB">
        <authorList>
            <consortium name="Ensembl"/>
        </authorList>
    </citation>
    <scope>IDENTIFICATION</scope>
</reference>
<evidence type="ECO:0000313" key="15">
    <source>
        <dbReference type="Ensembl" id="ENSELUP00000072729.2"/>
    </source>
</evidence>
<dbReference type="GO" id="GO:0003924">
    <property type="term" value="F:GTPase activity"/>
    <property type="evidence" value="ECO:0007669"/>
    <property type="project" value="InterPro"/>
</dbReference>
<dbReference type="GO" id="GO:0008017">
    <property type="term" value="F:microtubule binding"/>
    <property type="evidence" value="ECO:0007669"/>
    <property type="project" value="TreeGrafter"/>
</dbReference>
<dbReference type="CDD" id="cd01256">
    <property type="entry name" value="PH_dynamin"/>
    <property type="match status" value="1"/>
</dbReference>
<dbReference type="GeneTree" id="ENSGT00940000155764"/>
<dbReference type="PROSITE" id="PS00410">
    <property type="entry name" value="G_DYNAMIN_1"/>
    <property type="match status" value="1"/>
</dbReference>
<dbReference type="SUPFAM" id="SSF52540">
    <property type="entry name" value="P-loop containing nucleoside triphosphate hydrolases"/>
    <property type="match status" value="1"/>
</dbReference>
<dbReference type="PRINTS" id="PR00195">
    <property type="entry name" value="DYNAMIN"/>
</dbReference>
<feature type="domain" description="PH" evidence="12">
    <location>
        <begin position="486"/>
        <end position="591"/>
    </location>
</feature>
<keyword evidence="7" id="KW-0378">Hydrolase</keyword>
<dbReference type="InterPro" id="IPR030381">
    <property type="entry name" value="G_DYNAMIN_dom"/>
</dbReference>
<keyword evidence="3" id="KW-0963">Cytoplasm</keyword>
<evidence type="ECO:0000256" key="11">
    <source>
        <dbReference type="SAM" id="MobiDB-lite"/>
    </source>
</evidence>
<dbReference type="Ensembl" id="ENSELUT00000076450.2">
    <property type="protein sequence ID" value="ENSELUP00000072729.2"/>
    <property type="gene ID" value="ENSELUG00000013649.3"/>
</dbReference>
<reference evidence="15" key="4">
    <citation type="submission" date="2025-09" db="UniProtKB">
        <authorList>
            <consortium name="Ensembl"/>
        </authorList>
    </citation>
    <scope>IDENTIFICATION</scope>
</reference>
<dbReference type="Pfam" id="PF02212">
    <property type="entry name" value="GED"/>
    <property type="match status" value="1"/>
</dbReference>
<dbReference type="GO" id="GO:0005525">
    <property type="term" value="F:GTP binding"/>
    <property type="evidence" value="ECO:0007669"/>
    <property type="project" value="UniProtKB-KW"/>
</dbReference>
<feature type="domain" description="Dynamin-type G" evidence="14">
    <location>
        <begin position="28"/>
        <end position="294"/>
    </location>
</feature>
<dbReference type="SMART" id="SM00302">
    <property type="entry name" value="GED"/>
    <property type="match status" value="1"/>
</dbReference>
<dbReference type="InterPro" id="IPR001849">
    <property type="entry name" value="PH_domain"/>
</dbReference>
<evidence type="ECO:0000256" key="5">
    <source>
        <dbReference type="ARBA" id="ARBA00022701"/>
    </source>
</evidence>
<dbReference type="EC" id="3.6.5.5" evidence="2"/>
<dbReference type="GO" id="GO:0005874">
    <property type="term" value="C:microtubule"/>
    <property type="evidence" value="ECO:0007669"/>
    <property type="project" value="UniProtKB-KW"/>
</dbReference>
<dbReference type="SMART" id="SM00053">
    <property type="entry name" value="DYNc"/>
    <property type="match status" value="1"/>
</dbReference>
<dbReference type="AlphaFoldDB" id="A0A6Q2Z308"/>
<reference evidence="16" key="1">
    <citation type="journal article" date="2014" name="PLoS ONE">
        <title>The genome and linkage map of the northern pike (Esox lucius): conserved synteny revealed between the salmonid sister group and the Neoteleostei.</title>
        <authorList>
            <person name="Rondeau E.B."/>
            <person name="Minkley D.R."/>
            <person name="Leong J.S."/>
            <person name="Messmer A.M."/>
            <person name="Jantzen J.R."/>
            <person name="von Schalburg K.R."/>
            <person name="Lemon C."/>
            <person name="Bird N.H."/>
            <person name="Koop B.F."/>
        </authorList>
    </citation>
    <scope>NUCLEOTIDE SEQUENCE</scope>
</reference>
<dbReference type="FunFam" id="1.20.120.1240:FF:000019">
    <property type="entry name" value="Dynamin 2"/>
    <property type="match status" value="1"/>
</dbReference>
<dbReference type="InterPro" id="IPR011993">
    <property type="entry name" value="PH-like_dom_sf"/>
</dbReference>
<dbReference type="Pfam" id="PF00350">
    <property type="entry name" value="Dynamin_N"/>
    <property type="match status" value="1"/>
</dbReference>
<evidence type="ECO:0000259" key="12">
    <source>
        <dbReference type="PROSITE" id="PS50003"/>
    </source>
</evidence>
<evidence type="ECO:0000259" key="14">
    <source>
        <dbReference type="PROSITE" id="PS51718"/>
    </source>
</evidence>
<comment type="similarity">
    <text evidence="10">Belongs to the TRAFAC class dynamin-like GTPase superfamily. Dynamin/Fzo/YdjA family.</text>
</comment>
<dbReference type="InterPro" id="IPR027417">
    <property type="entry name" value="P-loop_NTPase"/>
</dbReference>
<dbReference type="InterPro" id="IPR020850">
    <property type="entry name" value="GED_dom"/>
</dbReference>
<evidence type="ECO:0000313" key="16">
    <source>
        <dbReference type="Proteomes" id="UP000265140"/>
    </source>
</evidence>
<feature type="region of interest" description="Disordered" evidence="11">
    <location>
        <begin position="712"/>
        <end position="796"/>
    </location>
</feature>
<dbReference type="GO" id="GO:0005737">
    <property type="term" value="C:cytoplasm"/>
    <property type="evidence" value="ECO:0007669"/>
    <property type="project" value="UniProtKB-SubCell"/>
</dbReference>
<organism evidence="15 16">
    <name type="scientific">Esox lucius</name>
    <name type="common">Northern pike</name>
    <dbReference type="NCBI Taxonomy" id="8010"/>
    <lineage>
        <taxon>Eukaryota</taxon>
        <taxon>Metazoa</taxon>
        <taxon>Chordata</taxon>
        <taxon>Craniata</taxon>
        <taxon>Vertebrata</taxon>
        <taxon>Euteleostomi</taxon>
        <taxon>Actinopterygii</taxon>
        <taxon>Neopterygii</taxon>
        <taxon>Teleostei</taxon>
        <taxon>Protacanthopterygii</taxon>
        <taxon>Esociformes</taxon>
        <taxon>Esocidae</taxon>
        <taxon>Esox</taxon>
    </lineage>
</organism>
<dbReference type="InterPro" id="IPR001401">
    <property type="entry name" value="Dynamin_GTPase"/>
</dbReference>
<feature type="compositionally biased region" description="Pro residues" evidence="11">
    <location>
        <begin position="771"/>
        <end position="781"/>
    </location>
</feature>
<dbReference type="Gene3D" id="2.30.29.30">
    <property type="entry name" value="Pleckstrin-homology domain (PH domain)/Phosphotyrosine-binding domain (PTB)"/>
    <property type="match status" value="1"/>
</dbReference>
<feature type="domain" description="GED" evidence="13">
    <location>
        <begin position="619"/>
        <end position="710"/>
    </location>
</feature>
<sequence length="796" mass="89178">MGNRGMEDLIPLINKLQDAFSCIGQSCNLDLPQIAVVGGQSAGKSSVLENFVGRDFLPRGSGIVTRRPLILQLVNSQAEYAEFLHCKGRKFVDFDEVRLEIEAETDRITGSNKGISAVPINLRVYSPNVLNLTLIDLPGMTKVAVGDQPADIEHQIRDMLLQFVTKESCLILAVTPANMDLANSDALKISKEVDPQGLRTIGVITKLDLMDEGTDARDILENKLLPLRRGYIGVVNRSQKDIDGRKDIKAALAAERKFFLSHPGYRHMADRMGTPHLQKTLNQQLTNHIRDTLPGLRSKLQSQLLSLEKEVEEYKNFKPDDPTRKTKALLQMVQQFGVDFEKRIEGSGDQVDTVELSGGARINRIFHERFPFELVKMEFDEKELRREISYAIKNIHGVRQGHLPAVVCVFPQLVSYPRLREETERIVTTYVRERDSKTKDQVLLLIDIELSYINTNHEDFIGFANAQQRSTATATINNKKRVMPNQVIRRGWLTINISIMKGGSKDYWFVLTAESLSWYKDEEEKEKKYMLPLDNLKLRDVEKGFMSTKHTFAIFNTESRNVYKDLRQIELACDTQEDVDSWKASFLRAGVYPEKDQVESEDSGPAESFSMDPQLERQVETIRNLVDSYIGIVNKSIRDLMPKTIMHLMINSAKDFIHSELLAYLYSCGDQGSLMEESADQAQRRDEMLRMYHALKEALVIIGDISTTTISTPIPPPPAGPPLPAAACPPPANPPNPAFALGPRPGPAPLNSHAGPDPVGNVPVIPSRPIRVPPGLPPAAPGRPTIIRPSEPSLLD</sequence>
<dbReference type="FunFam" id="3.40.50.300:FF:000045">
    <property type="entry name" value="dynamin-1 isoform X2"/>
    <property type="match status" value="1"/>
</dbReference>
<dbReference type="Gene3D" id="3.40.50.300">
    <property type="entry name" value="P-loop containing nucleotide triphosphate hydrolases"/>
    <property type="match status" value="1"/>
</dbReference>
<feature type="compositionally biased region" description="Pro residues" evidence="11">
    <location>
        <begin position="713"/>
        <end position="737"/>
    </location>
</feature>
<keyword evidence="6 10" id="KW-0547">Nucleotide-binding</keyword>
<dbReference type="Pfam" id="PF01031">
    <property type="entry name" value="Dynamin_M"/>
    <property type="match status" value="2"/>
</dbReference>
<dbReference type="Bgee" id="ENSELUG00000013649">
    <property type="expression patterns" value="Expressed in spleen and 15 other cell types or tissues"/>
</dbReference>
<reference evidence="15" key="2">
    <citation type="submission" date="2020-02" db="EMBL/GenBank/DDBJ databases">
        <title>Esox lucius (northern pike) genome, fEsoLuc1, primary haplotype.</title>
        <authorList>
            <person name="Myers G."/>
            <person name="Karagic N."/>
            <person name="Meyer A."/>
            <person name="Pippel M."/>
            <person name="Reichard M."/>
            <person name="Winkler S."/>
            <person name="Tracey A."/>
            <person name="Sims Y."/>
            <person name="Howe K."/>
            <person name="Rhie A."/>
            <person name="Formenti G."/>
            <person name="Durbin R."/>
            <person name="Fedrigo O."/>
            <person name="Jarvis E.D."/>
        </authorList>
    </citation>
    <scope>NUCLEOTIDE SEQUENCE [LARGE SCALE GENOMIC DNA]</scope>
</reference>
<dbReference type="PANTHER" id="PTHR11566">
    <property type="entry name" value="DYNAMIN"/>
    <property type="match status" value="1"/>
</dbReference>
<dbReference type="SMART" id="SM00233">
    <property type="entry name" value="PH"/>
    <property type="match status" value="1"/>
</dbReference>
<dbReference type="PROSITE" id="PS50003">
    <property type="entry name" value="PH_DOMAIN"/>
    <property type="match status" value="1"/>
</dbReference>
<evidence type="ECO:0000256" key="2">
    <source>
        <dbReference type="ARBA" id="ARBA00011980"/>
    </source>
</evidence>
<keyword evidence="8 10" id="KW-0342">GTP-binding</keyword>
<evidence type="ECO:0000256" key="8">
    <source>
        <dbReference type="ARBA" id="ARBA00023134"/>
    </source>
</evidence>
<dbReference type="InterPro" id="IPR022812">
    <property type="entry name" value="Dynamin"/>
</dbReference>
<evidence type="ECO:0000256" key="9">
    <source>
        <dbReference type="ARBA" id="ARBA00023175"/>
    </source>
</evidence>
<keyword evidence="16" id="KW-1185">Reference proteome</keyword>
<dbReference type="GO" id="GO:0005886">
    <property type="term" value="C:plasma membrane"/>
    <property type="evidence" value="ECO:0007669"/>
    <property type="project" value="TreeGrafter"/>
</dbReference>
<proteinExistence type="inferred from homology"/>
<name>A0A6Q2Z308_ESOLU</name>
<dbReference type="FunFam" id="2.30.29.30:FF:000010">
    <property type="entry name" value="dynamin-1 isoform X2"/>
    <property type="match status" value="1"/>
</dbReference>
<evidence type="ECO:0000256" key="10">
    <source>
        <dbReference type="RuleBase" id="RU003932"/>
    </source>
</evidence>
<dbReference type="Proteomes" id="UP000265140">
    <property type="component" value="Chromosome 9"/>
</dbReference>
<evidence type="ECO:0000256" key="4">
    <source>
        <dbReference type="ARBA" id="ARBA00022583"/>
    </source>
</evidence>
<evidence type="ECO:0000256" key="6">
    <source>
        <dbReference type="ARBA" id="ARBA00022741"/>
    </source>
</evidence>
<evidence type="ECO:0000259" key="13">
    <source>
        <dbReference type="PROSITE" id="PS51388"/>
    </source>
</evidence>
<protein>
    <recommendedName>
        <fullName evidence="2">dynamin GTPase</fullName>
        <ecNumber evidence="2">3.6.5.5</ecNumber>
    </recommendedName>
</protein>
<dbReference type="InterPro" id="IPR000375">
    <property type="entry name" value="Dynamin_stalk"/>
</dbReference>
<accession>A0A6Q2Z308</accession>
<dbReference type="GO" id="GO:0031623">
    <property type="term" value="P:receptor internalization"/>
    <property type="evidence" value="ECO:0007669"/>
    <property type="project" value="TreeGrafter"/>
</dbReference>
<evidence type="ECO:0000256" key="7">
    <source>
        <dbReference type="ARBA" id="ARBA00022801"/>
    </source>
</evidence>
<dbReference type="PANTHER" id="PTHR11566:SF23">
    <property type="entry name" value="DYNAMIN-2"/>
    <property type="match status" value="1"/>
</dbReference>
<dbReference type="Pfam" id="PF00169">
    <property type="entry name" value="PH"/>
    <property type="match status" value="1"/>
</dbReference>
<dbReference type="CDD" id="cd08771">
    <property type="entry name" value="DLP_1"/>
    <property type="match status" value="1"/>
</dbReference>
<dbReference type="InterPro" id="IPR003130">
    <property type="entry name" value="GED"/>
</dbReference>
<dbReference type="InterPro" id="IPR019762">
    <property type="entry name" value="Dynamin_GTPase_CS"/>
</dbReference>
<comment type="subcellular location">
    <subcellularLocation>
        <location evidence="1">Cytoplasm</location>
    </subcellularLocation>
</comment>
<dbReference type="PROSITE" id="PS51718">
    <property type="entry name" value="G_DYNAMIN_2"/>
    <property type="match status" value="1"/>
</dbReference>
<dbReference type="Gene3D" id="1.20.120.1240">
    <property type="entry name" value="Dynamin, middle domain"/>
    <property type="match status" value="2"/>
</dbReference>
<dbReference type="SUPFAM" id="SSF50729">
    <property type="entry name" value="PH domain-like"/>
    <property type="match status" value="1"/>
</dbReference>
<dbReference type="InterPro" id="IPR045063">
    <property type="entry name" value="Dynamin_N"/>
</dbReference>
<keyword evidence="4" id="KW-0254">Endocytosis</keyword>
<evidence type="ECO:0000256" key="1">
    <source>
        <dbReference type="ARBA" id="ARBA00004496"/>
    </source>
</evidence>
<keyword evidence="5" id="KW-0493">Microtubule</keyword>